<evidence type="ECO:0000313" key="3">
    <source>
        <dbReference type="Proteomes" id="UP000257109"/>
    </source>
</evidence>
<dbReference type="Pfam" id="PF20523">
    <property type="entry name" value="DUF6738"/>
    <property type="match status" value="1"/>
</dbReference>
<name>A0A371FGC5_MUCPR</name>
<feature type="non-terminal residue" evidence="2">
    <location>
        <position position="1"/>
    </location>
</feature>
<dbReference type="EMBL" id="QJKJ01009212">
    <property type="protein sequence ID" value="RDX77300.1"/>
    <property type="molecule type" value="Genomic_DNA"/>
</dbReference>
<comment type="caution">
    <text evidence="2">The sequence shown here is derived from an EMBL/GenBank/DDBJ whole genome shotgun (WGS) entry which is preliminary data.</text>
</comment>
<feature type="domain" description="DUF6738" evidence="1">
    <location>
        <begin position="1"/>
        <end position="30"/>
    </location>
</feature>
<dbReference type="OrthoDB" id="1305902at2759"/>
<organism evidence="2 3">
    <name type="scientific">Mucuna pruriens</name>
    <name type="common">Velvet bean</name>
    <name type="synonym">Dolichos pruriens</name>
    <dbReference type="NCBI Taxonomy" id="157652"/>
    <lineage>
        <taxon>Eukaryota</taxon>
        <taxon>Viridiplantae</taxon>
        <taxon>Streptophyta</taxon>
        <taxon>Embryophyta</taxon>
        <taxon>Tracheophyta</taxon>
        <taxon>Spermatophyta</taxon>
        <taxon>Magnoliopsida</taxon>
        <taxon>eudicotyledons</taxon>
        <taxon>Gunneridae</taxon>
        <taxon>Pentapetalae</taxon>
        <taxon>rosids</taxon>
        <taxon>fabids</taxon>
        <taxon>Fabales</taxon>
        <taxon>Fabaceae</taxon>
        <taxon>Papilionoideae</taxon>
        <taxon>50 kb inversion clade</taxon>
        <taxon>NPAAA clade</taxon>
        <taxon>indigoferoid/millettioid clade</taxon>
        <taxon>Phaseoleae</taxon>
        <taxon>Mucuna</taxon>
    </lineage>
</organism>
<proteinExistence type="predicted"/>
<dbReference type="Proteomes" id="UP000257109">
    <property type="component" value="Unassembled WGS sequence"/>
</dbReference>
<accession>A0A371FGC5</accession>
<sequence length="201" mass="23221">MTRSNLGKLHIYDPKIDRIFHRLIRSLRSSEVANNSHNGSAFASNYTVLKFDNADFDFYPATCDSDLGVCISKFCLDNIADNNRTLKELTTPDIMSQPWCIQYPKLEQAQLCELKSGLIHLLSKFHGLAYEDPHKHLKEFHAYTTEFIEGFSQVDGYKQHSISTKCDRYNSILTNIDWTIGHNYESTKIQRFWADSFSNHS</sequence>
<evidence type="ECO:0000313" key="2">
    <source>
        <dbReference type="EMBL" id="RDX77300.1"/>
    </source>
</evidence>
<protein>
    <recommendedName>
        <fullName evidence="1">DUF6738 domain-containing protein</fullName>
    </recommendedName>
</protein>
<dbReference type="InterPro" id="IPR046626">
    <property type="entry name" value="DUF6738"/>
</dbReference>
<gene>
    <name evidence="2" type="ORF">CR513_42600</name>
</gene>
<reference evidence="2" key="1">
    <citation type="submission" date="2018-05" db="EMBL/GenBank/DDBJ databases">
        <title>Draft genome of Mucuna pruriens seed.</title>
        <authorList>
            <person name="Nnadi N.E."/>
            <person name="Vos R."/>
            <person name="Hasami M.H."/>
            <person name="Devisetty U.K."/>
            <person name="Aguiy J.C."/>
        </authorList>
    </citation>
    <scope>NUCLEOTIDE SEQUENCE [LARGE SCALE GENOMIC DNA]</scope>
    <source>
        <strain evidence="2">JCA_2017</strain>
    </source>
</reference>
<evidence type="ECO:0000259" key="1">
    <source>
        <dbReference type="Pfam" id="PF20523"/>
    </source>
</evidence>
<dbReference type="AlphaFoldDB" id="A0A371FGC5"/>
<keyword evidence="3" id="KW-1185">Reference proteome</keyword>